<keyword evidence="1" id="KW-0732">Signal</keyword>
<feature type="signal peptide" evidence="1">
    <location>
        <begin position="1"/>
        <end position="17"/>
    </location>
</feature>
<sequence>MRLSAMPLLVLALLALGGCGKTQFTTPQNAYTSFHEHVKRGEYKEAYAALSQGTQTALTARAQALKDTSGGKADLEPYELLFMNSAPPADVTDITLVREEGDVATVRVLSSGQAREVRLVREASGWKVDLSDSLKP</sequence>
<proteinExistence type="predicted"/>
<comment type="caution">
    <text evidence="2">The sequence shown here is derived from an EMBL/GenBank/DDBJ whole genome shotgun (WGS) entry which is preliminary data.</text>
</comment>
<keyword evidence="2" id="KW-0449">Lipoprotein</keyword>
<organism evidence="2 3">
    <name type="scientific">Hyalangium minutum</name>
    <dbReference type="NCBI Taxonomy" id="394096"/>
    <lineage>
        <taxon>Bacteria</taxon>
        <taxon>Pseudomonadati</taxon>
        <taxon>Myxococcota</taxon>
        <taxon>Myxococcia</taxon>
        <taxon>Myxococcales</taxon>
        <taxon>Cystobacterineae</taxon>
        <taxon>Archangiaceae</taxon>
        <taxon>Hyalangium</taxon>
    </lineage>
</organism>
<dbReference type="Proteomes" id="UP000028725">
    <property type="component" value="Unassembled WGS sequence"/>
</dbReference>
<evidence type="ECO:0000256" key="1">
    <source>
        <dbReference type="SAM" id="SignalP"/>
    </source>
</evidence>
<dbReference type="AlphaFoldDB" id="A0A085VVT4"/>
<dbReference type="OrthoDB" id="5510907at2"/>
<dbReference type="PROSITE" id="PS51257">
    <property type="entry name" value="PROKAR_LIPOPROTEIN"/>
    <property type="match status" value="1"/>
</dbReference>
<reference evidence="2 3" key="1">
    <citation type="submission" date="2014-04" db="EMBL/GenBank/DDBJ databases">
        <title>Genome assembly of Hyalangium minutum DSM 14724.</title>
        <authorList>
            <person name="Sharma G."/>
            <person name="Subramanian S."/>
        </authorList>
    </citation>
    <scope>NUCLEOTIDE SEQUENCE [LARGE SCALE GENOMIC DNA]</scope>
    <source>
        <strain evidence="2 3">DSM 14724</strain>
    </source>
</reference>
<gene>
    <name evidence="2" type="ORF">DB31_6139</name>
</gene>
<feature type="chain" id="PRO_5001799253" evidence="1">
    <location>
        <begin position="18"/>
        <end position="136"/>
    </location>
</feature>
<dbReference type="STRING" id="394096.DB31_6139"/>
<evidence type="ECO:0000313" key="3">
    <source>
        <dbReference type="Proteomes" id="UP000028725"/>
    </source>
</evidence>
<evidence type="ECO:0000313" key="2">
    <source>
        <dbReference type="EMBL" id="KFE59547.1"/>
    </source>
</evidence>
<name>A0A085VVT4_9BACT</name>
<dbReference type="RefSeq" id="WP_044199696.1">
    <property type="nucleotide sequence ID" value="NZ_JMCB01000033.1"/>
</dbReference>
<dbReference type="EMBL" id="JMCB01000033">
    <property type="protein sequence ID" value="KFE59547.1"/>
    <property type="molecule type" value="Genomic_DNA"/>
</dbReference>
<accession>A0A085VVT4</accession>
<protein>
    <submittedName>
        <fullName evidence="2">Putative lipoprotein</fullName>
    </submittedName>
</protein>
<keyword evidence="3" id="KW-1185">Reference proteome</keyword>